<dbReference type="InterPro" id="IPR011990">
    <property type="entry name" value="TPR-like_helical_dom_sf"/>
</dbReference>
<dbReference type="InterPro" id="IPR019734">
    <property type="entry name" value="TPR_rpt"/>
</dbReference>
<protein>
    <submittedName>
        <fullName evidence="5">Kinesin light chain 3</fullName>
    </submittedName>
</protein>
<proteinExistence type="predicted"/>
<dbReference type="SMART" id="SM00028">
    <property type="entry name" value="TPR"/>
    <property type="match status" value="8"/>
</dbReference>
<feature type="repeat" description="TPR" evidence="3">
    <location>
        <begin position="492"/>
        <end position="525"/>
    </location>
</feature>
<dbReference type="PANTHER" id="PTHR45641:SF19">
    <property type="entry name" value="NEPHROCYSTIN-3"/>
    <property type="match status" value="1"/>
</dbReference>
<dbReference type="OrthoDB" id="10031679at2759"/>
<keyword evidence="2 3" id="KW-0802">TPR repeat</keyword>
<dbReference type="SUPFAM" id="SSF48452">
    <property type="entry name" value="TPR-like"/>
    <property type="match status" value="2"/>
</dbReference>
<gene>
    <name evidence="5" type="ORF">FCC1311_046832</name>
</gene>
<sequence length="748" mass="83416">MKAVRRLSKRLSVVRKDNLSNDVVSFRGVSLGVLEELAQAVQDGSAAPGVELYECVEAHDRFQLGDSVQLVDKAPQQPSSLLSLISEKQYAGRWRAPEGVVQDVLFLPSKFKRKERKEWNMHDVTVFVLMVRTQENQERFVDTVGREGRGSAFAGIFVSQSHTSRFADLVHALHRYFEDKGIAPRSRFVWLDICSANQHVLHNDKAGPDNKLHFLLESSLRRGIDRFDDRVVFFDRWDRPTPLSRAWCVWEMHIMRSKAGGTGAINIIVPPALERKLPDMMLDDVAQVRAPYASFDSRAAAAMNERDHEMIHAIFRDSAGGYVAINGAILGGVRVAALDTIRRAVQRSVQNDNLGADSPEAAALLTRLGVLLTEEQLYDAAVDALRSALSTLRSVYGPDDMRVAQVLGYLGNALADQGKPSEAFKALTCYEEELAITRKALPENHPDIATVLNNLACLLEDVERYDEALEAYLEALSIWRQQPDAESSEEEAIVLLNIGSLYFQKGQLEKASQYTSESIDLFKAIDASHERLPEVYTNLAVIFHSEGKIEAAMDQMRSAESVASDPDMQADVQLLMANMLDDDGKIDDALTLYKAAYATLVEHYGARHTRCADVLNFMGALCQTKGKFADALSHFENALSIRMELLGEKHPETAQTLFNMAQSLESQGHIDQALERSKDALDAFRSAYGSDHPDTKDAKRQYDRLERIARELGHRPSAPQLGSMAGRRRPRPPAGARRSRRELLAVNT</sequence>
<dbReference type="Gene3D" id="1.25.40.10">
    <property type="entry name" value="Tetratricopeptide repeat domain"/>
    <property type="match status" value="2"/>
</dbReference>
<organism evidence="5 6">
    <name type="scientific">Hondaea fermentalgiana</name>
    <dbReference type="NCBI Taxonomy" id="2315210"/>
    <lineage>
        <taxon>Eukaryota</taxon>
        <taxon>Sar</taxon>
        <taxon>Stramenopiles</taxon>
        <taxon>Bigyra</taxon>
        <taxon>Labyrinthulomycetes</taxon>
        <taxon>Thraustochytrida</taxon>
        <taxon>Thraustochytriidae</taxon>
        <taxon>Hondaea</taxon>
    </lineage>
</organism>
<evidence type="ECO:0000256" key="4">
    <source>
        <dbReference type="SAM" id="MobiDB-lite"/>
    </source>
</evidence>
<evidence type="ECO:0000256" key="1">
    <source>
        <dbReference type="ARBA" id="ARBA00022737"/>
    </source>
</evidence>
<feature type="region of interest" description="Disordered" evidence="4">
    <location>
        <begin position="711"/>
        <end position="748"/>
    </location>
</feature>
<evidence type="ECO:0000256" key="3">
    <source>
        <dbReference type="PROSITE-ProRule" id="PRU00339"/>
    </source>
</evidence>
<evidence type="ECO:0000313" key="5">
    <source>
        <dbReference type="EMBL" id="GBG28460.1"/>
    </source>
</evidence>
<evidence type="ECO:0000313" key="6">
    <source>
        <dbReference type="Proteomes" id="UP000241890"/>
    </source>
</evidence>
<dbReference type="InParanoid" id="A0A2R5GBU7"/>
<dbReference type="PROSITE" id="PS50005">
    <property type="entry name" value="TPR"/>
    <property type="match status" value="1"/>
</dbReference>
<dbReference type="Pfam" id="PF13424">
    <property type="entry name" value="TPR_12"/>
    <property type="match status" value="3"/>
</dbReference>
<dbReference type="Proteomes" id="UP000241890">
    <property type="component" value="Unassembled WGS sequence"/>
</dbReference>
<reference evidence="5 6" key="1">
    <citation type="submission" date="2017-12" db="EMBL/GenBank/DDBJ databases">
        <title>Sequencing, de novo assembly and annotation of complete genome of a new Thraustochytrid species, strain FCC1311.</title>
        <authorList>
            <person name="Sedici K."/>
            <person name="Godart F."/>
            <person name="Aiese Cigliano R."/>
            <person name="Sanseverino W."/>
            <person name="Barakat M."/>
            <person name="Ortet P."/>
            <person name="Marechal E."/>
            <person name="Cagnac O."/>
            <person name="Amato A."/>
        </authorList>
    </citation>
    <scope>NUCLEOTIDE SEQUENCE [LARGE SCALE GENOMIC DNA]</scope>
</reference>
<dbReference type="AlphaFoldDB" id="A0A2R5GBU7"/>
<dbReference type="PANTHER" id="PTHR45641">
    <property type="entry name" value="TETRATRICOPEPTIDE REPEAT PROTEIN (AFU_ORTHOLOGUE AFUA_6G03870)"/>
    <property type="match status" value="1"/>
</dbReference>
<comment type="caution">
    <text evidence="5">The sequence shown here is derived from an EMBL/GenBank/DDBJ whole genome shotgun (WGS) entry which is preliminary data.</text>
</comment>
<keyword evidence="1" id="KW-0677">Repeat</keyword>
<name>A0A2R5GBU7_9STRA</name>
<evidence type="ECO:0000256" key="2">
    <source>
        <dbReference type="ARBA" id="ARBA00022803"/>
    </source>
</evidence>
<dbReference type="EMBL" id="BEYU01000041">
    <property type="protein sequence ID" value="GBG28460.1"/>
    <property type="molecule type" value="Genomic_DNA"/>
</dbReference>
<accession>A0A2R5GBU7</accession>
<keyword evidence="6" id="KW-1185">Reference proteome</keyword>